<dbReference type="InterPro" id="IPR045600">
    <property type="entry name" value="RelA/SpoT_AH_RIS"/>
</dbReference>
<feature type="domain" description="HD" evidence="7">
    <location>
        <begin position="44"/>
        <end position="143"/>
    </location>
</feature>
<dbReference type="InterPro" id="IPR045865">
    <property type="entry name" value="ACT-like_dom_sf"/>
</dbReference>
<dbReference type="Pfam" id="PF19296">
    <property type="entry name" value="RelA_AH_RIS"/>
    <property type="match status" value="1"/>
</dbReference>
<dbReference type="SMART" id="SM00954">
    <property type="entry name" value="RelA_SpoT"/>
    <property type="match status" value="1"/>
</dbReference>
<protein>
    <recommendedName>
        <fullName evidence="2">GTP diphosphokinase</fullName>
        <ecNumber evidence="2">2.7.6.5</ecNumber>
    </recommendedName>
</protein>
<keyword evidence="5" id="KW-0175">Coiled coil</keyword>
<dbReference type="RefSeq" id="WP_264843399.1">
    <property type="nucleotide sequence ID" value="NZ_AP025628.1"/>
</dbReference>
<dbReference type="SUPFAM" id="SSF109604">
    <property type="entry name" value="HD-domain/PDEase-like"/>
    <property type="match status" value="1"/>
</dbReference>
<dbReference type="GO" id="GO:0008728">
    <property type="term" value="F:GTP diphosphokinase activity"/>
    <property type="evidence" value="ECO:0007669"/>
    <property type="project" value="UniProtKB-EC"/>
</dbReference>
<dbReference type="Gene3D" id="3.30.70.260">
    <property type="match status" value="1"/>
</dbReference>
<dbReference type="Pfam" id="PF13328">
    <property type="entry name" value="HD_4"/>
    <property type="match status" value="1"/>
</dbReference>
<evidence type="ECO:0000256" key="5">
    <source>
        <dbReference type="SAM" id="Coils"/>
    </source>
</evidence>
<dbReference type="NCBIfam" id="TIGR00691">
    <property type="entry name" value="spoT_relA"/>
    <property type="match status" value="1"/>
</dbReference>
<accession>A0AA35CKN5</accession>
<proteinExistence type="inferred from homology"/>
<dbReference type="PROSITE" id="PS51671">
    <property type="entry name" value="ACT"/>
    <property type="match status" value="1"/>
</dbReference>
<dbReference type="SUPFAM" id="SSF81301">
    <property type="entry name" value="Nucleotidyltransferase"/>
    <property type="match status" value="1"/>
</dbReference>
<dbReference type="InterPro" id="IPR012676">
    <property type="entry name" value="TGS-like"/>
</dbReference>
<evidence type="ECO:0000259" key="6">
    <source>
        <dbReference type="PROSITE" id="PS51671"/>
    </source>
</evidence>
<dbReference type="CDD" id="cd05399">
    <property type="entry name" value="NT_Rel-Spo_like"/>
    <property type="match status" value="1"/>
</dbReference>
<evidence type="ECO:0000256" key="3">
    <source>
        <dbReference type="ARBA" id="ARBA00048244"/>
    </source>
</evidence>
<dbReference type="CDD" id="cd00077">
    <property type="entry name" value="HDc"/>
    <property type="match status" value="1"/>
</dbReference>
<dbReference type="FunFam" id="3.10.20.30:FF:000002">
    <property type="entry name" value="GTP pyrophosphokinase (RelA/SpoT)"/>
    <property type="match status" value="1"/>
</dbReference>
<dbReference type="EC" id="2.7.6.5" evidence="2"/>
<evidence type="ECO:0000259" key="8">
    <source>
        <dbReference type="PROSITE" id="PS51880"/>
    </source>
</evidence>
<dbReference type="SUPFAM" id="SSF81271">
    <property type="entry name" value="TGS-like"/>
    <property type="match status" value="1"/>
</dbReference>
<feature type="domain" description="TGS" evidence="8">
    <location>
        <begin position="383"/>
        <end position="444"/>
    </location>
</feature>
<dbReference type="PROSITE" id="PS51831">
    <property type="entry name" value="HD"/>
    <property type="match status" value="1"/>
</dbReference>
<reference evidence="9" key="1">
    <citation type="submission" date="2022-03" db="EMBL/GenBank/DDBJ databases">
        <title>Complete genome sequence of Caldinitratiruptor microaerophilus.</title>
        <authorList>
            <person name="Mukaiyama R."/>
            <person name="Nishiyama T."/>
            <person name="Ueda K."/>
        </authorList>
    </citation>
    <scope>NUCLEOTIDE SEQUENCE</scope>
    <source>
        <strain evidence="9">JCM 16183</strain>
    </source>
</reference>
<dbReference type="Gene3D" id="1.10.3210.10">
    <property type="entry name" value="Hypothetical protein af1432"/>
    <property type="match status" value="1"/>
</dbReference>
<dbReference type="PROSITE" id="PS51880">
    <property type="entry name" value="TGS"/>
    <property type="match status" value="1"/>
</dbReference>
<dbReference type="KEGG" id="cmic:caldi_03670"/>
<dbReference type="InterPro" id="IPR004811">
    <property type="entry name" value="RelA/Spo_fam"/>
</dbReference>
<dbReference type="SMART" id="SM00471">
    <property type="entry name" value="HDc"/>
    <property type="match status" value="1"/>
</dbReference>
<comment type="pathway">
    <text evidence="1">Purine metabolism; ppGpp biosynthesis; ppGpp from GTP: step 1/2.</text>
</comment>
<dbReference type="PANTHER" id="PTHR21262:SF31">
    <property type="entry name" value="GTP PYROPHOSPHOKINASE"/>
    <property type="match status" value="1"/>
</dbReference>
<dbReference type="GO" id="GO:0005886">
    <property type="term" value="C:plasma membrane"/>
    <property type="evidence" value="ECO:0007669"/>
    <property type="project" value="TreeGrafter"/>
</dbReference>
<evidence type="ECO:0000313" key="9">
    <source>
        <dbReference type="EMBL" id="BDG59277.1"/>
    </source>
</evidence>
<dbReference type="FunFam" id="3.30.460.10:FF:000001">
    <property type="entry name" value="GTP pyrophosphokinase RelA"/>
    <property type="match status" value="1"/>
</dbReference>
<evidence type="ECO:0000256" key="2">
    <source>
        <dbReference type="ARBA" id="ARBA00013251"/>
    </source>
</evidence>
<dbReference type="InterPro" id="IPR002912">
    <property type="entry name" value="ACT_dom"/>
</dbReference>
<dbReference type="Pfam" id="PF02824">
    <property type="entry name" value="TGS"/>
    <property type="match status" value="1"/>
</dbReference>
<dbReference type="InterPro" id="IPR012675">
    <property type="entry name" value="Beta-grasp_dom_sf"/>
</dbReference>
<dbReference type="EMBL" id="AP025628">
    <property type="protein sequence ID" value="BDG59277.1"/>
    <property type="molecule type" value="Genomic_DNA"/>
</dbReference>
<dbReference type="CDD" id="cd04876">
    <property type="entry name" value="ACT_RelA-SpoT"/>
    <property type="match status" value="1"/>
</dbReference>
<dbReference type="InterPro" id="IPR033655">
    <property type="entry name" value="TGS_RelA/SpoT"/>
</dbReference>
<comment type="catalytic activity">
    <reaction evidence="3">
        <text>GTP + ATP = guanosine 3'-diphosphate 5'-triphosphate + AMP</text>
        <dbReference type="Rhea" id="RHEA:22088"/>
        <dbReference type="ChEBI" id="CHEBI:30616"/>
        <dbReference type="ChEBI" id="CHEBI:37565"/>
        <dbReference type="ChEBI" id="CHEBI:142410"/>
        <dbReference type="ChEBI" id="CHEBI:456215"/>
        <dbReference type="EC" id="2.7.6.5"/>
    </reaction>
</comment>
<evidence type="ECO:0000313" key="10">
    <source>
        <dbReference type="Proteomes" id="UP001163687"/>
    </source>
</evidence>
<dbReference type="InterPro" id="IPR043519">
    <property type="entry name" value="NT_sf"/>
</dbReference>
<dbReference type="InterPro" id="IPR003607">
    <property type="entry name" value="HD/PDEase_dom"/>
</dbReference>
<dbReference type="PANTHER" id="PTHR21262">
    <property type="entry name" value="GUANOSINE-3',5'-BIS DIPHOSPHATE 3'-PYROPHOSPHOHYDROLASE"/>
    <property type="match status" value="1"/>
</dbReference>
<feature type="coiled-coil region" evidence="5">
    <location>
        <begin position="194"/>
        <end position="221"/>
    </location>
</feature>
<dbReference type="InterPro" id="IPR004095">
    <property type="entry name" value="TGS"/>
</dbReference>
<dbReference type="Gene3D" id="3.30.460.10">
    <property type="entry name" value="Beta Polymerase, domain 2"/>
    <property type="match status" value="1"/>
</dbReference>
<comment type="similarity">
    <text evidence="4">Belongs to the relA/spoT family.</text>
</comment>
<dbReference type="Pfam" id="PF13291">
    <property type="entry name" value="ACT_4"/>
    <property type="match status" value="1"/>
</dbReference>
<evidence type="ECO:0000259" key="7">
    <source>
        <dbReference type="PROSITE" id="PS51831"/>
    </source>
</evidence>
<gene>
    <name evidence="9" type="ORF">caldi_03670</name>
</gene>
<evidence type="ECO:0000256" key="4">
    <source>
        <dbReference type="RuleBase" id="RU003847"/>
    </source>
</evidence>
<dbReference type="InterPro" id="IPR006674">
    <property type="entry name" value="HD_domain"/>
</dbReference>
<dbReference type="Gene3D" id="3.10.20.30">
    <property type="match status" value="1"/>
</dbReference>
<dbReference type="AlphaFoldDB" id="A0AA35CKN5"/>
<name>A0AA35CKN5_9FIRM</name>
<dbReference type="Pfam" id="PF04607">
    <property type="entry name" value="RelA_SpoT"/>
    <property type="match status" value="1"/>
</dbReference>
<dbReference type="SUPFAM" id="SSF55021">
    <property type="entry name" value="ACT-like"/>
    <property type="match status" value="1"/>
</dbReference>
<feature type="domain" description="ACT" evidence="6">
    <location>
        <begin position="649"/>
        <end position="723"/>
    </location>
</feature>
<sequence>MDLETLKQKILKTYPGADLSLVESAYEFASQAHAGQFRRSGEAYIQHPLEVAAILADLQMDATTVAAALLHDVVEDCSVCIPDLETRFGKEVASLVDGVTKLSRLDFTSREEAQLENLRKMFLAMARDLRVILIKLADRLHNMRTLGYLREDKQRSIAQETLEIYAPLAHRLGMADIKWELEDLAFRYMEPEKYREIARLVAQKREERESLTQELMAQLRQKLDEVGIKADISGRPKHLYSIYKKMYRQGKDITELYDLIAIRVIVDEVKDCYGALGVIHSFWRPLPGRFKDYIATPKPNLYQSLHTTVVGPHGQPFEIQIRTWDMHRTAEYGVAAHWRYKEGRTDPDFDRKLSWLRSLLEWHTEMREARDFVEAVKVDIFADQVFVFTPKGHVVDLPAGATPIDFAYAIHTDIGHRCVGARVNGKLTPLDTPLKSGDIVEILTSKSSPGPSIDWLKIVKTSTAKNKIRQFFKRERREEDLQRGREALDREIRRLGYEPHELLKDEWLAEVRKKHNLASDDELLVAIGIGTLTASTVAGRLRDLFERERQRAEGVAAVTPPPATERKEWEGYRKPSSGIHVKGVDGVLVRFSRCCSPVPGDPIIGYVTRGRGVAVHRLDCPNLPAMARDPDRLIEVGWEEGYSASHPVEIQIVAIDRAGLLAEVAGIVADSRINVLSSMSRGHRNKLATIDMVLEVRDLTQLQYVLQKIRKVRDVLSADRVVHENRARGSVGS</sequence>
<organism evidence="9 10">
    <name type="scientific">Caldinitratiruptor microaerophilus</name>
    <dbReference type="NCBI Taxonomy" id="671077"/>
    <lineage>
        <taxon>Bacteria</taxon>
        <taxon>Bacillati</taxon>
        <taxon>Bacillota</taxon>
        <taxon>Clostridia</taxon>
        <taxon>Eubacteriales</taxon>
        <taxon>Symbiobacteriaceae</taxon>
        <taxon>Caldinitratiruptor</taxon>
    </lineage>
</organism>
<comment type="function">
    <text evidence="4">In eubacteria ppGpp (guanosine 3'-diphosphate 5'-diphosphate) is a mediator of the stringent response that coordinates a variety of cellular activities in response to changes in nutritional abundance.</text>
</comment>
<keyword evidence="10" id="KW-1185">Reference proteome</keyword>
<dbReference type="InterPro" id="IPR007685">
    <property type="entry name" value="RelA_SpoT"/>
</dbReference>
<dbReference type="CDD" id="cd01668">
    <property type="entry name" value="TGS_RSH"/>
    <property type="match status" value="1"/>
</dbReference>
<dbReference type="GO" id="GO:0015969">
    <property type="term" value="P:guanosine tetraphosphate metabolic process"/>
    <property type="evidence" value="ECO:0007669"/>
    <property type="project" value="InterPro"/>
</dbReference>
<dbReference type="FunFam" id="1.10.3210.10:FF:000001">
    <property type="entry name" value="GTP pyrophosphokinase RelA"/>
    <property type="match status" value="1"/>
</dbReference>
<evidence type="ECO:0000256" key="1">
    <source>
        <dbReference type="ARBA" id="ARBA00004976"/>
    </source>
</evidence>
<dbReference type="Proteomes" id="UP001163687">
    <property type="component" value="Chromosome"/>
</dbReference>